<dbReference type="EMBL" id="QNBC01000158">
    <property type="protein sequence ID" value="RKX64473.1"/>
    <property type="molecule type" value="Genomic_DNA"/>
</dbReference>
<evidence type="ECO:0008006" key="3">
    <source>
        <dbReference type="Google" id="ProtNLM"/>
    </source>
</evidence>
<sequence>MKRIIFVVILLAILMIGCTSTPVTQINPNRNVVMELFSANWCSNCPNAEFALDKAVNNDSVIGIVYHPTTNDTFGTAETDARFSYYSLTTSQTPEMVINGRIKILGAEDTTIYNAYKNAFLSEDSTHVPVEISIDTISVTDSSIYAGIRIENIDTFAVNYTLRALLIENAIRYTAQNGETLHQYVARKFFPDENGTSVSVLAGGMFDTTINQNCSMLHPSMQGALIVFVQDDSSKEVIQGTIRNFAISQGDTTPQDTTDTTFLYADAPLNDTLALGTEEYIHIIVDNIRTDSVYSMQVTVAPFADSVTDWVNCAFGMCYLSDTNGMTFPAQIDTITPGTKDTCELHITYGNDPGEGRYIFRIKRESDMFYTDSLIITRVAN</sequence>
<accession>A0A660S4R3</accession>
<dbReference type="InterPro" id="IPR013783">
    <property type="entry name" value="Ig-like_fold"/>
</dbReference>
<reference evidence="1 2" key="1">
    <citation type="submission" date="2018-06" db="EMBL/GenBank/DDBJ databases">
        <title>Extensive metabolic versatility and redundancy in microbially diverse, dynamic hydrothermal sediments.</title>
        <authorList>
            <person name="Dombrowski N."/>
            <person name="Teske A."/>
            <person name="Baker B.J."/>
        </authorList>
    </citation>
    <scope>NUCLEOTIDE SEQUENCE [LARGE SCALE GENOMIC DNA]</scope>
    <source>
        <strain evidence="1">B35_G9</strain>
    </source>
</reference>
<gene>
    <name evidence="1" type="ORF">DRP44_08245</name>
</gene>
<dbReference type="PROSITE" id="PS51257">
    <property type="entry name" value="PROKAR_LIPOPROTEIN"/>
    <property type="match status" value="1"/>
</dbReference>
<evidence type="ECO:0000313" key="1">
    <source>
        <dbReference type="EMBL" id="RKX64473.1"/>
    </source>
</evidence>
<dbReference type="Proteomes" id="UP000282321">
    <property type="component" value="Unassembled WGS sequence"/>
</dbReference>
<organism evidence="1 2">
    <name type="scientific">candidate division TA06 bacterium</name>
    <dbReference type="NCBI Taxonomy" id="2250710"/>
    <lineage>
        <taxon>Bacteria</taxon>
        <taxon>Bacteria division TA06</taxon>
    </lineage>
</organism>
<comment type="caution">
    <text evidence="1">The sequence shown here is derived from an EMBL/GenBank/DDBJ whole genome shotgun (WGS) entry which is preliminary data.</text>
</comment>
<dbReference type="SUPFAM" id="SSF52833">
    <property type="entry name" value="Thioredoxin-like"/>
    <property type="match status" value="1"/>
</dbReference>
<dbReference type="InterPro" id="IPR036249">
    <property type="entry name" value="Thioredoxin-like_sf"/>
</dbReference>
<name>A0A660S4R3_UNCT6</name>
<dbReference type="Pfam" id="PF06764">
    <property type="entry name" value="DUF1223"/>
    <property type="match status" value="1"/>
</dbReference>
<dbReference type="InterPro" id="IPR010634">
    <property type="entry name" value="DUF1223"/>
</dbReference>
<dbReference type="Gene3D" id="2.60.40.10">
    <property type="entry name" value="Immunoglobulins"/>
    <property type="match status" value="1"/>
</dbReference>
<dbReference type="AlphaFoldDB" id="A0A660S4R3"/>
<evidence type="ECO:0000313" key="2">
    <source>
        <dbReference type="Proteomes" id="UP000282321"/>
    </source>
</evidence>
<protein>
    <recommendedName>
        <fullName evidence="3">Omp28-related outer membrane protein</fullName>
    </recommendedName>
</protein>
<proteinExistence type="predicted"/>